<gene>
    <name evidence="1" type="ORF">Lalb_Chr13g0300761</name>
</gene>
<keyword evidence="2" id="KW-1185">Reference proteome</keyword>
<evidence type="ECO:0000313" key="2">
    <source>
        <dbReference type="Proteomes" id="UP000447434"/>
    </source>
</evidence>
<accession>A0A6A4PJN5</accession>
<dbReference type="Proteomes" id="UP000447434">
    <property type="component" value="Chromosome 13"/>
</dbReference>
<name>A0A6A4PJN5_LUPAL</name>
<dbReference type="AlphaFoldDB" id="A0A6A4PJN5"/>
<dbReference type="OrthoDB" id="1701848at2759"/>
<organism evidence="1 2">
    <name type="scientific">Lupinus albus</name>
    <name type="common">White lupine</name>
    <name type="synonym">Lupinus termis</name>
    <dbReference type="NCBI Taxonomy" id="3870"/>
    <lineage>
        <taxon>Eukaryota</taxon>
        <taxon>Viridiplantae</taxon>
        <taxon>Streptophyta</taxon>
        <taxon>Embryophyta</taxon>
        <taxon>Tracheophyta</taxon>
        <taxon>Spermatophyta</taxon>
        <taxon>Magnoliopsida</taxon>
        <taxon>eudicotyledons</taxon>
        <taxon>Gunneridae</taxon>
        <taxon>Pentapetalae</taxon>
        <taxon>rosids</taxon>
        <taxon>fabids</taxon>
        <taxon>Fabales</taxon>
        <taxon>Fabaceae</taxon>
        <taxon>Papilionoideae</taxon>
        <taxon>50 kb inversion clade</taxon>
        <taxon>genistoids sensu lato</taxon>
        <taxon>core genistoids</taxon>
        <taxon>Genisteae</taxon>
        <taxon>Lupinus</taxon>
    </lineage>
</organism>
<reference evidence="2" key="1">
    <citation type="journal article" date="2020" name="Nat. Commun.">
        <title>Genome sequence of the cluster root forming white lupin.</title>
        <authorList>
            <person name="Hufnagel B."/>
            <person name="Marques A."/>
            <person name="Soriano A."/>
            <person name="Marques L."/>
            <person name="Divol F."/>
            <person name="Doumas P."/>
            <person name="Sallet E."/>
            <person name="Mancinotti D."/>
            <person name="Carrere S."/>
            <person name="Marande W."/>
            <person name="Arribat S."/>
            <person name="Keller J."/>
            <person name="Huneau C."/>
            <person name="Blein T."/>
            <person name="Aime D."/>
            <person name="Laguerre M."/>
            <person name="Taylor J."/>
            <person name="Schubert V."/>
            <person name="Nelson M."/>
            <person name="Geu-Flores F."/>
            <person name="Crespi M."/>
            <person name="Gallardo-Guerrero K."/>
            <person name="Delaux P.-M."/>
            <person name="Salse J."/>
            <person name="Berges H."/>
            <person name="Guyot R."/>
            <person name="Gouzy J."/>
            <person name="Peret B."/>
        </authorList>
    </citation>
    <scope>NUCLEOTIDE SEQUENCE [LARGE SCALE GENOMIC DNA]</scope>
    <source>
        <strain evidence="2">cv. Amiga</strain>
    </source>
</reference>
<sequence>MVGKIPNDVLKIKQDLDAELFGEDQSWGRSENNAGYSLFEGLVRYTRDRLLQLREVTQVGKILNDVLKIKQDLDAELFGEYQSWGHSENNVNAKTIIEIHSEARKNLELRPGGIANMRNTRVTSGVHGSTRPGCK</sequence>
<comment type="caution">
    <text evidence="1">The sequence shown here is derived from an EMBL/GenBank/DDBJ whole genome shotgun (WGS) entry which is preliminary data.</text>
</comment>
<dbReference type="EMBL" id="WOCE01000013">
    <property type="protein sequence ID" value="KAE9601717.1"/>
    <property type="molecule type" value="Genomic_DNA"/>
</dbReference>
<evidence type="ECO:0000313" key="1">
    <source>
        <dbReference type="EMBL" id="KAE9601717.1"/>
    </source>
</evidence>
<protein>
    <submittedName>
        <fullName evidence="1">Uncharacterized protein</fullName>
    </submittedName>
</protein>
<proteinExistence type="predicted"/>